<reference evidence="9" key="5">
    <citation type="journal article" date="2021" name="G3 (Bethesda)">
        <title>Aegilops tauschii genome assembly Aet v5.0 features greater sequence contiguity and improved annotation.</title>
        <authorList>
            <person name="Wang L."/>
            <person name="Zhu T."/>
            <person name="Rodriguez J.C."/>
            <person name="Deal K.R."/>
            <person name="Dubcovsky J."/>
            <person name="McGuire P.E."/>
            <person name="Lux T."/>
            <person name="Spannagl M."/>
            <person name="Mayer K.F.X."/>
            <person name="Baldrich P."/>
            <person name="Meyers B.C."/>
            <person name="Huo N."/>
            <person name="Gu Y.Q."/>
            <person name="Zhou H."/>
            <person name="Devos K.M."/>
            <person name="Bennetzen J.L."/>
            <person name="Unver T."/>
            <person name="Budak H."/>
            <person name="Gulick P.J."/>
            <person name="Galiba G."/>
            <person name="Kalapos B."/>
            <person name="Nelson D.R."/>
            <person name="Li P."/>
            <person name="You F.M."/>
            <person name="Luo M.C."/>
            <person name="Dvorak J."/>
        </authorList>
    </citation>
    <scope>NUCLEOTIDE SEQUENCE [LARGE SCALE GENOMIC DNA]</scope>
    <source>
        <strain evidence="9">cv. AL8/78</strain>
    </source>
</reference>
<dbReference type="InterPro" id="IPR038945">
    <property type="entry name" value="MBD13-like"/>
</dbReference>
<dbReference type="GO" id="GO:0005634">
    <property type="term" value="C:nucleus"/>
    <property type="evidence" value="ECO:0007669"/>
    <property type="project" value="UniProtKB-SubCell"/>
</dbReference>
<keyword evidence="7" id="KW-0472">Membrane</keyword>
<accession>A0A452ZMW9</accession>
<evidence type="ECO:0000256" key="6">
    <source>
        <dbReference type="SAM" id="MobiDB-lite"/>
    </source>
</evidence>
<dbReference type="AlphaFoldDB" id="A0A452ZMW9"/>
<evidence type="ECO:0000259" key="8">
    <source>
        <dbReference type="PROSITE" id="PS50982"/>
    </source>
</evidence>
<dbReference type="InterPro" id="IPR001739">
    <property type="entry name" value="Methyl_CpG_DNA-bd"/>
</dbReference>
<comment type="subcellular location">
    <subcellularLocation>
        <location evidence="1">Nucleus</location>
    </subcellularLocation>
</comment>
<evidence type="ECO:0000256" key="4">
    <source>
        <dbReference type="ARBA" id="ARBA00023163"/>
    </source>
</evidence>
<evidence type="ECO:0000313" key="9">
    <source>
        <dbReference type="EnsemblPlants" id="AET1Gv20852100.5"/>
    </source>
</evidence>
<keyword evidence="7" id="KW-1133">Transmembrane helix</keyword>
<dbReference type="PROSITE" id="PS50982">
    <property type="entry name" value="MBD"/>
    <property type="match status" value="2"/>
</dbReference>
<keyword evidence="7" id="KW-0812">Transmembrane</keyword>
<proteinExistence type="predicted"/>
<feature type="transmembrane region" description="Helical" evidence="7">
    <location>
        <begin position="291"/>
        <end position="310"/>
    </location>
</feature>
<dbReference type="Pfam" id="PF01429">
    <property type="entry name" value="MBD"/>
    <property type="match status" value="1"/>
</dbReference>
<dbReference type="PANTHER" id="PTHR34067">
    <property type="entry name" value="OS04G0193200 PROTEIN"/>
    <property type="match status" value="1"/>
</dbReference>
<dbReference type="STRING" id="200361.A0A452ZMW9"/>
<feature type="region of interest" description="Disordered" evidence="6">
    <location>
        <begin position="255"/>
        <end position="276"/>
    </location>
</feature>
<feature type="compositionally biased region" description="Basic residues" evidence="6">
    <location>
        <begin position="264"/>
        <end position="274"/>
    </location>
</feature>
<sequence>MEESISDDEEVTLLEDLKEKLEDGMEQPPDWLPDGWIMEVRRDDNGALYKYFISPVTGVKFRLKEQVLDYLFSEMEEHYIESNDCVACSTPHAHEWLPDGWLVEVRAGGEKMEKMYKFYLFSPLEVRVFSKEDVLLYTKEKKIFKCDTDGQCDTDSQDNILATVEFNPHGLPQGWVKEVVYRKSEERIRKDSYFTDPVSHKVFRSLNYATHYINTGEVKKHALVQRASVHEVYNFEKSADMHEIFRKKPRKNVKARKTLESSLKPRRSSTRKKKNCNEHTSYRCKFPLSSVIWYLFIHAGVAHISFFRFVHTVT</sequence>
<reference evidence="10" key="1">
    <citation type="journal article" date="2014" name="Science">
        <title>Ancient hybridizations among the ancestral genomes of bread wheat.</title>
        <authorList>
            <consortium name="International Wheat Genome Sequencing Consortium,"/>
            <person name="Marcussen T."/>
            <person name="Sandve S.R."/>
            <person name="Heier L."/>
            <person name="Spannagl M."/>
            <person name="Pfeifer M."/>
            <person name="Jakobsen K.S."/>
            <person name="Wulff B.B."/>
            <person name="Steuernagel B."/>
            <person name="Mayer K.F."/>
            <person name="Olsen O.A."/>
        </authorList>
    </citation>
    <scope>NUCLEOTIDE SEQUENCE [LARGE SCALE GENOMIC DNA]</scope>
    <source>
        <strain evidence="10">cv. AL8/78</strain>
    </source>
</reference>
<evidence type="ECO:0000256" key="7">
    <source>
        <dbReference type="SAM" id="Phobius"/>
    </source>
</evidence>
<evidence type="ECO:0000256" key="2">
    <source>
        <dbReference type="ARBA" id="ARBA00023015"/>
    </source>
</evidence>
<keyword evidence="3" id="KW-0238">DNA-binding</keyword>
<feature type="domain" description="MBD" evidence="8">
    <location>
        <begin position="161"/>
        <end position="240"/>
    </location>
</feature>
<keyword evidence="2" id="KW-0805">Transcription regulation</keyword>
<dbReference type="Gramene" id="AET1Gv20852100.5">
    <property type="protein sequence ID" value="AET1Gv20852100.5"/>
    <property type="gene ID" value="AET1Gv20852100"/>
</dbReference>
<dbReference type="InterPro" id="IPR016177">
    <property type="entry name" value="DNA-bd_dom_sf"/>
</dbReference>
<dbReference type="PANTHER" id="PTHR34067:SF25">
    <property type="entry name" value="OS04G0193200 PROTEIN"/>
    <property type="match status" value="1"/>
</dbReference>
<protein>
    <recommendedName>
        <fullName evidence="8">MBD domain-containing protein</fullName>
    </recommendedName>
</protein>
<evidence type="ECO:0000256" key="5">
    <source>
        <dbReference type="ARBA" id="ARBA00023242"/>
    </source>
</evidence>
<evidence type="ECO:0000256" key="1">
    <source>
        <dbReference type="ARBA" id="ARBA00004123"/>
    </source>
</evidence>
<dbReference type="Gene3D" id="3.30.890.10">
    <property type="entry name" value="Methyl-cpg-binding Protein 2, Chain A"/>
    <property type="match status" value="3"/>
</dbReference>
<feature type="domain" description="MBD" evidence="8">
    <location>
        <begin position="22"/>
        <end position="93"/>
    </location>
</feature>
<dbReference type="EnsemblPlants" id="AET1Gv20852100.5">
    <property type="protein sequence ID" value="AET1Gv20852100.5"/>
    <property type="gene ID" value="AET1Gv20852100"/>
</dbReference>
<evidence type="ECO:0000313" key="10">
    <source>
        <dbReference type="Proteomes" id="UP000015105"/>
    </source>
</evidence>
<keyword evidence="4" id="KW-0804">Transcription</keyword>
<organism evidence="9 10">
    <name type="scientific">Aegilops tauschii subsp. strangulata</name>
    <name type="common">Goatgrass</name>
    <dbReference type="NCBI Taxonomy" id="200361"/>
    <lineage>
        <taxon>Eukaryota</taxon>
        <taxon>Viridiplantae</taxon>
        <taxon>Streptophyta</taxon>
        <taxon>Embryophyta</taxon>
        <taxon>Tracheophyta</taxon>
        <taxon>Spermatophyta</taxon>
        <taxon>Magnoliopsida</taxon>
        <taxon>Liliopsida</taxon>
        <taxon>Poales</taxon>
        <taxon>Poaceae</taxon>
        <taxon>BOP clade</taxon>
        <taxon>Pooideae</taxon>
        <taxon>Triticodae</taxon>
        <taxon>Triticeae</taxon>
        <taxon>Triticinae</taxon>
        <taxon>Aegilops</taxon>
    </lineage>
</organism>
<evidence type="ECO:0000256" key="3">
    <source>
        <dbReference type="ARBA" id="ARBA00023125"/>
    </source>
</evidence>
<reference evidence="9" key="3">
    <citation type="journal article" date="2017" name="Nature">
        <title>Genome sequence of the progenitor of the wheat D genome Aegilops tauschii.</title>
        <authorList>
            <person name="Luo M.C."/>
            <person name="Gu Y.Q."/>
            <person name="Puiu D."/>
            <person name="Wang H."/>
            <person name="Twardziok S.O."/>
            <person name="Deal K.R."/>
            <person name="Huo N."/>
            <person name="Zhu T."/>
            <person name="Wang L."/>
            <person name="Wang Y."/>
            <person name="McGuire P.E."/>
            <person name="Liu S."/>
            <person name="Long H."/>
            <person name="Ramasamy R.K."/>
            <person name="Rodriguez J.C."/>
            <person name="Van S.L."/>
            <person name="Yuan L."/>
            <person name="Wang Z."/>
            <person name="Xia Z."/>
            <person name="Xiao L."/>
            <person name="Anderson O.D."/>
            <person name="Ouyang S."/>
            <person name="Liang Y."/>
            <person name="Zimin A.V."/>
            <person name="Pertea G."/>
            <person name="Qi P."/>
            <person name="Bennetzen J.L."/>
            <person name="Dai X."/>
            <person name="Dawson M.W."/>
            <person name="Muller H.G."/>
            <person name="Kugler K."/>
            <person name="Rivarola-Duarte L."/>
            <person name="Spannagl M."/>
            <person name="Mayer K.F.X."/>
            <person name="Lu F.H."/>
            <person name="Bevan M.W."/>
            <person name="Leroy P."/>
            <person name="Li P."/>
            <person name="You F.M."/>
            <person name="Sun Q."/>
            <person name="Liu Z."/>
            <person name="Lyons E."/>
            <person name="Wicker T."/>
            <person name="Salzberg S.L."/>
            <person name="Devos K.M."/>
            <person name="Dvorak J."/>
        </authorList>
    </citation>
    <scope>NUCLEOTIDE SEQUENCE [LARGE SCALE GENOMIC DNA]</scope>
    <source>
        <strain evidence="9">cv. AL8/78</strain>
    </source>
</reference>
<keyword evidence="5" id="KW-0539">Nucleus</keyword>
<reference evidence="10" key="2">
    <citation type="journal article" date="2017" name="Nat. Plants">
        <title>The Aegilops tauschii genome reveals multiple impacts of transposons.</title>
        <authorList>
            <person name="Zhao G."/>
            <person name="Zou C."/>
            <person name="Li K."/>
            <person name="Wang K."/>
            <person name="Li T."/>
            <person name="Gao L."/>
            <person name="Zhang X."/>
            <person name="Wang H."/>
            <person name="Yang Z."/>
            <person name="Liu X."/>
            <person name="Jiang W."/>
            <person name="Mao L."/>
            <person name="Kong X."/>
            <person name="Jiao Y."/>
            <person name="Jia J."/>
        </authorList>
    </citation>
    <scope>NUCLEOTIDE SEQUENCE [LARGE SCALE GENOMIC DNA]</scope>
    <source>
        <strain evidence="10">cv. AL8/78</strain>
    </source>
</reference>
<keyword evidence="10" id="KW-1185">Reference proteome</keyword>
<dbReference type="Proteomes" id="UP000015105">
    <property type="component" value="Chromosome 1D"/>
</dbReference>
<dbReference type="GO" id="GO:0003677">
    <property type="term" value="F:DNA binding"/>
    <property type="evidence" value="ECO:0007669"/>
    <property type="project" value="UniProtKB-KW"/>
</dbReference>
<reference evidence="9" key="4">
    <citation type="submission" date="2019-03" db="UniProtKB">
        <authorList>
            <consortium name="EnsemblPlants"/>
        </authorList>
    </citation>
    <scope>IDENTIFICATION</scope>
</reference>
<dbReference type="SUPFAM" id="SSF54171">
    <property type="entry name" value="DNA-binding domain"/>
    <property type="match status" value="3"/>
</dbReference>
<name>A0A452ZMW9_AEGTS</name>